<evidence type="ECO:0000256" key="1">
    <source>
        <dbReference type="SAM" id="Phobius"/>
    </source>
</evidence>
<feature type="transmembrane region" description="Helical" evidence="1">
    <location>
        <begin position="114"/>
        <end position="138"/>
    </location>
</feature>
<feature type="transmembrane region" description="Helical" evidence="1">
    <location>
        <begin position="20"/>
        <end position="42"/>
    </location>
</feature>
<reference evidence="2" key="1">
    <citation type="journal article" date="2021" name="PeerJ">
        <title>Extensive microbial diversity within the chicken gut microbiome revealed by metagenomics and culture.</title>
        <authorList>
            <person name="Gilroy R."/>
            <person name="Ravi A."/>
            <person name="Getino M."/>
            <person name="Pursley I."/>
            <person name="Horton D.L."/>
            <person name="Alikhan N.F."/>
            <person name="Baker D."/>
            <person name="Gharbi K."/>
            <person name="Hall N."/>
            <person name="Watson M."/>
            <person name="Adriaenssens E.M."/>
            <person name="Foster-Nyarko E."/>
            <person name="Jarju S."/>
            <person name="Secka A."/>
            <person name="Antonio M."/>
            <person name="Oren A."/>
            <person name="Chaudhuri R.R."/>
            <person name="La Ragione R."/>
            <person name="Hildebrand F."/>
            <person name="Pallen M.J."/>
        </authorList>
    </citation>
    <scope>NUCLEOTIDE SEQUENCE</scope>
    <source>
        <strain evidence="2">CHK187-11901</strain>
    </source>
</reference>
<dbReference type="AlphaFoldDB" id="A0A9D2SWH0"/>
<proteinExistence type="predicted"/>
<keyword evidence="1" id="KW-0472">Membrane</keyword>
<comment type="caution">
    <text evidence="2">The sequence shown here is derived from an EMBL/GenBank/DDBJ whole genome shotgun (WGS) entry which is preliminary data.</text>
</comment>
<sequence>MFRNLYHEIRAHQDLKKEVLQFSVLSILYFVLYTLLSVFLGMFNHDALTVAVFLVLNLISTYVYMRFFFLMIARSKAEERVVGLKPCLRMLVIETMMFAFSVLMYYAFVFFIDLYVLLALICYLYLFFCVAFQLFCFYEIYEGTKGLLGVVKAAAVQMARHIRQVLAACALLCVGYIVLYVCSVGIEGTMAVLAPYTAILNVGVTMNRWMEVCSVLLTMIMTQAFDVVYLSFLGVQLLAAVFFSIFYVLWMGWICEIRRQ</sequence>
<keyword evidence="1" id="KW-0812">Transmembrane</keyword>
<feature type="transmembrane region" description="Helical" evidence="1">
    <location>
        <begin position="90"/>
        <end position="108"/>
    </location>
</feature>
<dbReference type="Proteomes" id="UP000823896">
    <property type="component" value="Unassembled WGS sequence"/>
</dbReference>
<feature type="transmembrane region" description="Helical" evidence="1">
    <location>
        <begin position="165"/>
        <end position="186"/>
    </location>
</feature>
<dbReference type="EMBL" id="DWWM01000048">
    <property type="protein sequence ID" value="HJC36944.1"/>
    <property type="molecule type" value="Genomic_DNA"/>
</dbReference>
<reference evidence="2" key="2">
    <citation type="submission" date="2021-04" db="EMBL/GenBank/DDBJ databases">
        <authorList>
            <person name="Gilroy R."/>
        </authorList>
    </citation>
    <scope>NUCLEOTIDE SEQUENCE</scope>
    <source>
        <strain evidence="2">CHK187-11901</strain>
    </source>
</reference>
<organism evidence="2 3">
    <name type="scientific">Candidatus Merdibacter merdavium</name>
    <dbReference type="NCBI Taxonomy" id="2838692"/>
    <lineage>
        <taxon>Bacteria</taxon>
        <taxon>Bacillati</taxon>
        <taxon>Bacillota</taxon>
        <taxon>Erysipelotrichia</taxon>
        <taxon>Erysipelotrichales</taxon>
        <taxon>Erysipelotrichaceae</taxon>
        <taxon>Merdibacter</taxon>
    </lineage>
</organism>
<feature type="transmembrane region" description="Helical" evidence="1">
    <location>
        <begin position="48"/>
        <end position="69"/>
    </location>
</feature>
<protein>
    <submittedName>
        <fullName evidence="2">Uncharacterized protein</fullName>
    </submittedName>
</protein>
<evidence type="ECO:0000313" key="2">
    <source>
        <dbReference type="EMBL" id="HJC36944.1"/>
    </source>
</evidence>
<name>A0A9D2SWH0_9FIRM</name>
<evidence type="ECO:0000313" key="3">
    <source>
        <dbReference type="Proteomes" id="UP000823896"/>
    </source>
</evidence>
<accession>A0A9D2SWH0</accession>
<gene>
    <name evidence="2" type="ORF">H9702_07410</name>
</gene>
<feature type="transmembrane region" description="Helical" evidence="1">
    <location>
        <begin position="227"/>
        <end position="250"/>
    </location>
</feature>
<keyword evidence="1" id="KW-1133">Transmembrane helix</keyword>